<gene>
    <name evidence="6" type="ORF">ACFOUW_37165</name>
</gene>
<feature type="domain" description="Peptidase S9 prolyl oligopeptidase catalytic" evidence="4">
    <location>
        <begin position="477"/>
        <end position="678"/>
    </location>
</feature>
<evidence type="ECO:0000313" key="6">
    <source>
        <dbReference type="EMBL" id="MFC3766507.1"/>
    </source>
</evidence>
<dbReference type="InterPro" id="IPR002470">
    <property type="entry name" value="Peptidase_S9A"/>
</dbReference>
<dbReference type="Proteomes" id="UP001595699">
    <property type="component" value="Unassembled WGS sequence"/>
</dbReference>
<feature type="domain" description="Peptidase S9A N-terminal" evidence="5">
    <location>
        <begin position="5"/>
        <end position="394"/>
    </location>
</feature>
<evidence type="ECO:0000313" key="7">
    <source>
        <dbReference type="Proteomes" id="UP001595699"/>
    </source>
</evidence>
<dbReference type="Gene3D" id="2.130.10.120">
    <property type="entry name" value="Prolyl oligopeptidase, N-terminal domain"/>
    <property type="match status" value="1"/>
</dbReference>
<dbReference type="InterPro" id="IPR029058">
    <property type="entry name" value="AB_hydrolase_fold"/>
</dbReference>
<dbReference type="PANTHER" id="PTHR42881:SF13">
    <property type="entry name" value="PROLYL ENDOPEPTIDASE"/>
    <property type="match status" value="1"/>
</dbReference>
<dbReference type="Pfam" id="PF02897">
    <property type="entry name" value="Peptidase_S9_N"/>
    <property type="match status" value="1"/>
</dbReference>
<evidence type="ECO:0000256" key="2">
    <source>
        <dbReference type="ARBA" id="ARBA00022801"/>
    </source>
</evidence>
<dbReference type="EMBL" id="JBHRZH010000055">
    <property type="protein sequence ID" value="MFC3766507.1"/>
    <property type="molecule type" value="Genomic_DNA"/>
</dbReference>
<reference evidence="7" key="1">
    <citation type="journal article" date="2019" name="Int. J. Syst. Evol. Microbiol.">
        <title>The Global Catalogue of Microorganisms (GCM) 10K type strain sequencing project: providing services to taxonomists for standard genome sequencing and annotation.</title>
        <authorList>
            <consortium name="The Broad Institute Genomics Platform"/>
            <consortium name="The Broad Institute Genome Sequencing Center for Infectious Disease"/>
            <person name="Wu L."/>
            <person name="Ma J."/>
        </authorList>
    </citation>
    <scope>NUCLEOTIDE SEQUENCE [LARGE SCALE GENOMIC DNA]</scope>
    <source>
        <strain evidence="7">CGMCC 4.7241</strain>
    </source>
</reference>
<dbReference type="InterPro" id="IPR023302">
    <property type="entry name" value="Pept_S9A_N"/>
</dbReference>
<proteinExistence type="predicted"/>
<evidence type="ECO:0000256" key="3">
    <source>
        <dbReference type="ARBA" id="ARBA00022825"/>
    </source>
</evidence>
<dbReference type="InterPro" id="IPR051167">
    <property type="entry name" value="Prolyl_oligopep/macrocyclase"/>
</dbReference>
<comment type="caution">
    <text evidence="6">The sequence shown here is derived from an EMBL/GenBank/DDBJ whole genome shotgun (WGS) entry which is preliminary data.</text>
</comment>
<dbReference type="Pfam" id="PF00326">
    <property type="entry name" value="Peptidase_S9"/>
    <property type="match status" value="1"/>
</dbReference>
<dbReference type="InterPro" id="IPR001375">
    <property type="entry name" value="Peptidase_S9_cat"/>
</dbReference>
<dbReference type="RefSeq" id="WP_307782657.1">
    <property type="nucleotide sequence ID" value="NZ_JAFBCM010000001.1"/>
</dbReference>
<evidence type="ECO:0000256" key="1">
    <source>
        <dbReference type="ARBA" id="ARBA00022670"/>
    </source>
</evidence>
<accession>A0ABV7YNB3</accession>
<evidence type="ECO:0000259" key="4">
    <source>
        <dbReference type="Pfam" id="PF00326"/>
    </source>
</evidence>
<keyword evidence="3" id="KW-0720">Serine protease</keyword>
<evidence type="ECO:0000259" key="5">
    <source>
        <dbReference type="Pfam" id="PF02897"/>
    </source>
</evidence>
<dbReference type="PRINTS" id="PR00862">
    <property type="entry name" value="PROLIGOPTASE"/>
</dbReference>
<keyword evidence="7" id="KW-1185">Reference proteome</keyword>
<dbReference type="Gene3D" id="3.40.50.1820">
    <property type="entry name" value="alpha/beta hydrolase"/>
    <property type="match status" value="1"/>
</dbReference>
<dbReference type="PANTHER" id="PTHR42881">
    <property type="entry name" value="PROLYL ENDOPEPTIDASE"/>
    <property type="match status" value="1"/>
</dbReference>
<name>A0ABV7YNB3_9ACTN</name>
<keyword evidence="2" id="KW-0378">Hydrolase</keyword>
<organism evidence="6 7">
    <name type="scientific">Tenggerimyces flavus</name>
    <dbReference type="NCBI Taxonomy" id="1708749"/>
    <lineage>
        <taxon>Bacteria</taxon>
        <taxon>Bacillati</taxon>
        <taxon>Actinomycetota</taxon>
        <taxon>Actinomycetes</taxon>
        <taxon>Propionibacteriales</taxon>
        <taxon>Nocardioidaceae</taxon>
        <taxon>Tenggerimyces</taxon>
    </lineage>
</organism>
<protein>
    <submittedName>
        <fullName evidence="6">Prolyl oligopeptidase family protein</fullName>
    </submittedName>
</protein>
<dbReference type="SUPFAM" id="SSF50993">
    <property type="entry name" value="Peptidase/esterase 'gauge' domain"/>
    <property type="match status" value="1"/>
</dbReference>
<sequence length="680" mass="75931">MTHDVDNDPYLWLEDVTGAEALAWVRNRNAEALDRFAGTGRFGLLRNGILQVLDSDEKIPYVNRRGEYRYNFWRDATNPKGLWRRTTLEEYRKDQPEWDVLLDLDKLAEDEGENWVWAGAQVLRPEYRHTLIQLSRGGADATVVREFDLETRTFVTENAFTLAEAKTMVDWIDVDTLFVGSDFGPGTLTASGYPRTTRLWRRGTKIADAELIFEGKAEDVGVWTFHDDTVGFERDFIQRMVDFYTSELYLRSENGELTKIDVPDDATASTHREWLLIDLRSDWTVGDTTHPSGSLLATKLASFIDGDRTLQRLFTPDEHTSLAGHSWTRNHLFLNKLHDVTSQLSVLTPGENGWTEEPLAGVPPMSTATVGGTDSDLDDEYELHVQSFVRPATFALGRIGDGPAEVLKQLPEFFDVEGLDVSQHFATSDDGTKIPYFQVTPPGAQPEGGWPTLLDGYGGFEVPREPTYSGSDGRSWLIRGGAYVLANIRGGGEYGPAWHEAGRGHNRHKVFEDFAAVARDLVTRGVTVAARLGIEGGSNGGLLTTVMLTRYPELFGAVVSQVPLTDMRRYSKLLAGASWVAEYGDPDDPEDWAYLATYSPYHQASADRSYPPILLTTSTRDDRVHPGHARKLAARLRELGHEVHYYENIEGGHGGAADNKQSAFMNALAFEFLWQKLGGS</sequence>
<keyword evidence="1" id="KW-0645">Protease</keyword>
<dbReference type="SUPFAM" id="SSF53474">
    <property type="entry name" value="alpha/beta-Hydrolases"/>
    <property type="match status" value="1"/>
</dbReference>